<dbReference type="Pfam" id="PF13599">
    <property type="entry name" value="Pentapeptide_4"/>
    <property type="match status" value="1"/>
</dbReference>
<dbReference type="SUPFAM" id="SSF141571">
    <property type="entry name" value="Pentapeptide repeat-like"/>
    <property type="match status" value="1"/>
</dbReference>
<evidence type="ECO:0000256" key="1">
    <source>
        <dbReference type="ARBA" id="ARBA00022737"/>
    </source>
</evidence>
<dbReference type="InterPro" id="IPR001646">
    <property type="entry name" value="5peptide_repeat"/>
</dbReference>
<evidence type="ECO:0000313" key="4">
    <source>
        <dbReference type="Proteomes" id="UP000597761"/>
    </source>
</evidence>
<dbReference type="RefSeq" id="WP_188665790.1">
    <property type="nucleotide sequence ID" value="NZ_BMJI01000001.1"/>
</dbReference>
<evidence type="ECO:0000313" key="3">
    <source>
        <dbReference type="EMBL" id="GGC81050.1"/>
    </source>
</evidence>
<gene>
    <name evidence="3" type="ORF">GCM10011512_04770</name>
</gene>
<name>A0ABQ1NQ74_9MICC</name>
<feature type="region of interest" description="Disordered" evidence="2">
    <location>
        <begin position="1"/>
        <end position="40"/>
    </location>
</feature>
<evidence type="ECO:0000256" key="2">
    <source>
        <dbReference type="SAM" id="MobiDB-lite"/>
    </source>
</evidence>
<evidence type="ECO:0008006" key="5">
    <source>
        <dbReference type="Google" id="ProtNLM"/>
    </source>
</evidence>
<comment type="caution">
    <text evidence="3">The sequence shown here is derived from an EMBL/GenBank/DDBJ whole genome shotgun (WGS) entry which is preliminary data.</text>
</comment>
<keyword evidence="1" id="KW-0677">Repeat</keyword>
<organism evidence="3 4">
    <name type="scientific">Tersicoccus solisilvae</name>
    <dbReference type="NCBI Taxonomy" id="1882339"/>
    <lineage>
        <taxon>Bacteria</taxon>
        <taxon>Bacillati</taxon>
        <taxon>Actinomycetota</taxon>
        <taxon>Actinomycetes</taxon>
        <taxon>Micrococcales</taxon>
        <taxon>Micrococcaceae</taxon>
        <taxon>Tersicoccus</taxon>
    </lineage>
</organism>
<dbReference type="PANTHER" id="PTHR47485">
    <property type="entry name" value="THYLAKOID LUMENAL 17.4 KDA PROTEIN, CHLOROPLASTIC"/>
    <property type="match status" value="1"/>
</dbReference>
<dbReference type="Proteomes" id="UP000597761">
    <property type="component" value="Unassembled WGS sequence"/>
</dbReference>
<dbReference type="EMBL" id="BMJI01000001">
    <property type="protein sequence ID" value="GGC81050.1"/>
    <property type="molecule type" value="Genomic_DNA"/>
</dbReference>
<dbReference type="Gene3D" id="2.160.20.80">
    <property type="entry name" value="E3 ubiquitin-protein ligase SopA"/>
    <property type="match status" value="1"/>
</dbReference>
<protein>
    <recommendedName>
        <fullName evidence="5">Pentapeptide repeat-containing protein</fullName>
    </recommendedName>
</protein>
<proteinExistence type="predicted"/>
<sequence length="221" mass="23712">MATGRPQVAAPRIGELRLPDLTDADPTTIRAGAHHEGNRYPDADLGGRDLSDVVFSECAFDGLEAHETELRGARILETRITRLNAPVLRAPRSTWRDVHVEGSRLGAAELDEAELRSVVVTGSKLTFLNLRAATLLDVRFTDCTIDELDLTGARAERVALDGCTVGTLVVDQARLRHVDLRGADLRILSGIDFLRGAVLSSGQALDLAGAFAGHLGITVTD</sequence>
<keyword evidence="4" id="KW-1185">Reference proteome</keyword>
<reference evidence="4" key="1">
    <citation type="journal article" date="2019" name="Int. J. Syst. Evol. Microbiol.">
        <title>The Global Catalogue of Microorganisms (GCM) 10K type strain sequencing project: providing services to taxonomists for standard genome sequencing and annotation.</title>
        <authorList>
            <consortium name="The Broad Institute Genomics Platform"/>
            <consortium name="The Broad Institute Genome Sequencing Center for Infectious Disease"/>
            <person name="Wu L."/>
            <person name="Ma J."/>
        </authorList>
    </citation>
    <scope>NUCLEOTIDE SEQUENCE [LARGE SCALE GENOMIC DNA]</scope>
    <source>
        <strain evidence="4">CGMCC 1.15480</strain>
    </source>
</reference>
<accession>A0ABQ1NQ74</accession>
<dbReference type="PANTHER" id="PTHR47485:SF1">
    <property type="entry name" value="THYLAKOID LUMENAL 17.4 KDA PROTEIN, CHLOROPLASTIC"/>
    <property type="match status" value="1"/>
</dbReference>